<dbReference type="EMBL" id="VSSQ01016994">
    <property type="protein sequence ID" value="MPM58865.1"/>
    <property type="molecule type" value="Genomic_DNA"/>
</dbReference>
<accession>A0A645B063</accession>
<organism evidence="2">
    <name type="scientific">bioreactor metagenome</name>
    <dbReference type="NCBI Taxonomy" id="1076179"/>
    <lineage>
        <taxon>unclassified sequences</taxon>
        <taxon>metagenomes</taxon>
        <taxon>ecological metagenomes</taxon>
    </lineage>
</organism>
<protein>
    <submittedName>
        <fullName evidence="2">Uncharacterized protein</fullName>
    </submittedName>
</protein>
<gene>
    <name evidence="2" type="ORF">SDC9_105698</name>
</gene>
<comment type="caution">
    <text evidence="2">The sequence shown here is derived from an EMBL/GenBank/DDBJ whole genome shotgun (WGS) entry which is preliminary data.</text>
</comment>
<sequence>MNNLSPKNKPVAPKSLKVNVINQLKHEKRMKRIFLLKSFSAAAAVIIVITVLAPFLISSNAKANSKEYISAAIDKIIHSNNLSIKFMVRTEANENFSYINPQNEFISTTFLRSFEAPFLWRIEKQNGRTALFNGEKIYIWNNGSNVGYINGKEGESGILEDYYTLLEPQNLLQRELAALSAKSVKASYESNDSIISLTISTKAQGSFENSYLLNSSISESNSKRTYIFDKKEKFLKAFTIDIKVKDRYITIVKSIEIKYSEMLDWSKLNSIPNIEWKQISQINENVSLKNISADQAAKFILSSLERSDFNSVSEAFTYYDAKFIKENYCGLKVISIGKSFKSGLYPGEFVPCTVVLKNGKRASTNIALRNDNQNKVWCIDGGI</sequence>
<proteinExistence type="predicted"/>
<keyword evidence="1" id="KW-1133">Transmembrane helix</keyword>
<feature type="transmembrane region" description="Helical" evidence="1">
    <location>
        <begin position="34"/>
        <end position="57"/>
    </location>
</feature>
<name>A0A645B063_9ZZZZ</name>
<dbReference type="AlphaFoldDB" id="A0A645B063"/>
<keyword evidence="1" id="KW-0472">Membrane</keyword>
<keyword evidence="1" id="KW-0812">Transmembrane</keyword>
<reference evidence="2" key="1">
    <citation type="submission" date="2019-08" db="EMBL/GenBank/DDBJ databases">
        <authorList>
            <person name="Kucharzyk K."/>
            <person name="Murdoch R.W."/>
            <person name="Higgins S."/>
            <person name="Loffler F."/>
        </authorList>
    </citation>
    <scope>NUCLEOTIDE SEQUENCE</scope>
</reference>
<evidence type="ECO:0000313" key="2">
    <source>
        <dbReference type="EMBL" id="MPM58865.1"/>
    </source>
</evidence>
<evidence type="ECO:0000256" key="1">
    <source>
        <dbReference type="SAM" id="Phobius"/>
    </source>
</evidence>